<dbReference type="PANTHER" id="PTHR30006">
    <property type="entry name" value="THIAMINE-BINDING PERIPLASMIC PROTEIN-RELATED"/>
    <property type="match status" value="1"/>
</dbReference>
<keyword evidence="4" id="KW-1185">Reference proteome</keyword>
<name>A0ABS9KIS0_9BACT</name>
<accession>A0ABS9KIS0</accession>
<dbReference type="Gene3D" id="3.40.190.10">
    <property type="entry name" value="Periplasmic binding protein-like II"/>
    <property type="match status" value="2"/>
</dbReference>
<evidence type="ECO:0000256" key="2">
    <source>
        <dbReference type="ARBA" id="ARBA00022729"/>
    </source>
</evidence>
<dbReference type="Pfam" id="PF13343">
    <property type="entry name" value="SBP_bac_6"/>
    <property type="match status" value="1"/>
</dbReference>
<proteinExistence type="inferred from homology"/>
<evidence type="ECO:0000313" key="4">
    <source>
        <dbReference type="Proteomes" id="UP001165366"/>
    </source>
</evidence>
<dbReference type="CDD" id="cd13542">
    <property type="entry name" value="PBP2_FutA1_ilke"/>
    <property type="match status" value="1"/>
</dbReference>
<dbReference type="PROSITE" id="PS51257">
    <property type="entry name" value="PROKAR_LIPOPROTEIN"/>
    <property type="match status" value="1"/>
</dbReference>
<dbReference type="InterPro" id="IPR026045">
    <property type="entry name" value="Ferric-bd"/>
</dbReference>
<comment type="caution">
    <text evidence="3">The sequence shown here is derived from an EMBL/GenBank/DDBJ whole genome shotgun (WGS) entry which is preliminary data.</text>
</comment>
<reference evidence="3" key="2">
    <citation type="submission" date="2024-05" db="EMBL/GenBank/DDBJ databases">
        <title>Rhodohalobacter halophilus gen. nov., sp. nov., a moderately halophilic member of the family Balneolaceae.</title>
        <authorList>
            <person name="Xia J."/>
        </authorList>
    </citation>
    <scope>NUCLEOTIDE SEQUENCE</scope>
    <source>
        <strain evidence="3">WB101</strain>
    </source>
</reference>
<dbReference type="SUPFAM" id="SSF53850">
    <property type="entry name" value="Periplasmic binding protein-like II"/>
    <property type="match status" value="1"/>
</dbReference>
<dbReference type="EMBL" id="JAKLWS010000041">
    <property type="protein sequence ID" value="MCG2590729.1"/>
    <property type="molecule type" value="Genomic_DNA"/>
</dbReference>
<evidence type="ECO:0000313" key="3">
    <source>
        <dbReference type="EMBL" id="MCG2590729.1"/>
    </source>
</evidence>
<dbReference type="PIRSF" id="PIRSF002825">
    <property type="entry name" value="CfbpA"/>
    <property type="match status" value="1"/>
</dbReference>
<organism evidence="3 4">
    <name type="scientific">Rhodohalobacter sulfatireducens</name>
    <dbReference type="NCBI Taxonomy" id="2911366"/>
    <lineage>
        <taxon>Bacteria</taxon>
        <taxon>Pseudomonadati</taxon>
        <taxon>Balneolota</taxon>
        <taxon>Balneolia</taxon>
        <taxon>Balneolales</taxon>
        <taxon>Balneolaceae</taxon>
        <taxon>Rhodohalobacter</taxon>
    </lineage>
</organism>
<reference evidence="3" key="1">
    <citation type="submission" date="2022-01" db="EMBL/GenBank/DDBJ databases">
        <authorList>
            <person name="Wang Y."/>
        </authorList>
    </citation>
    <scope>NUCLEOTIDE SEQUENCE</scope>
    <source>
        <strain evidence="3">WB101</strain>
    </source>
</reference>
<protein>
    <submittedName>
        <fullName evidence="3">Fe(3+) ABC transporter substrate-binding protein</fullName>
    </submittedName>
</protein>
<dbReference type="Proteomes" id="UP001165366">
    <property type="component" value="Unassembled WGS sequence"/>
</dbReference>
<dbReference type="PANTHER" id="PTHR30006:SF15">
    <property type="entry name" value="IRON-UTILIZATION PERIPLASMIC PROTEIN"/>
    <property type="match status" value="1"/>
</dbReference>
<gene>
    <name evidence="3" type="ORF">L6773_19300</name>
</gene>
<evidence type="ECO:0000256" key="1">
    <source>
        <dbReference type="ARBA" id="ARBA00008520"/>
    </source>
</evidence>
<comment type="similarity">
    <text evidence="1">Belongs to the bacterial solute-binding protein 1 family.</text>
</comment>
<sequence length="338" mass="37534">MANKNLLVLLLGLIFMISCSESEVVNIYSARHYDTDQQLYDGFTEETGIEINLIEGSSDELIERINNEGVNSPADVLITVDAGRLWRAKDAGVLQPFESNYLSEAIDSEMRDPEGYWVGLSNRVRGIVYNTEAIETGELEGYWELANDEWGGRICIRSSNNIYNQSLVASLIERHGEEETEEWANNFVENFARSPQGGDTDQIRAVAAGLCDVAIVNHYYLARLMQSDAPEDQEVAAQVAMYFPPAEYGGAHVNISGAGVAANSPNEENAIRFIEYLATEEAQQYYAIANNEFPVLDEMELPDVLNEFGQFDTDGINVAAYGSNNPAAIRVMDRAGWR</sequence>
<keyword evidence="2" id="KW-0732">Signal</keyword>
<dbReference type="RefSeq" id="WP_237856193.1">
    <property type="nucleotide sequence ID" value="NZ_JAKLWS010000041.1"/>
</dbReference>